<feature type="region of interest" description="Disordered" evidence="2">
    <location>
        <begin position="111"/>
        <end position="146"/>
    </location>
</feature>
<dbReference type="EMBL" id="CP026520">
    <property type="protein sequence ID" value="QAV17038.1"/>
    <property type="molecule type" value="Genomic_DNA"/>
</dbReference>
<dbReference type="RefSeq" id="WP_042234124.1">
    <property type="nucleotide sequence ID" value="NZ_CP026520.1"/>
</dbReference>
<dbReference type="AlphaFoldDB" id="A0A410WRJ2"/>
<dbReference type="OrthoDB" id="9789407at2"/>
<protein>
    <submittedName>
        <fullName evidence="4">Polymer-forming cytoskeletal protein</fullName>
    </submittedName>
</protein>
<comment type="similarity">
    <text evidence="1">Belongs to the bactofilin family.</text>
</comment>
<dbReference type="Proteomes" id="UP000288943">
    <property type="component" value="Chromosome"/>
</dbReference>
<sequence length="146" mass="15300">MVFDKKRNTDNKTTDTIIGESTVCEGKIISEASLRIEGQVLGDIECSGDIVIGEKAVVHSSIQARDVTIAGKVKGDVATKGKLTVMSTGELIGNIQVRAFIMQEGGVFQGTSTMTASGQDDKAPSPISSAPSAKNRKEEQSLASAN</sequence>
<evidence type="ECO:0000256" key="2">
    <source>
        <dbReference type="SAM" id="MobiDB-lite"/>
    </source>
</evidence>
<organism evidence="4 5">
    <name type="scientific">Paenibacillus chitinolyticus</name>
    <dbReference type="NCBI Taxonomy" id="79263"/>
    <lineage>
        <taxon>Bacteria</taxon>
        <taxon>Bacillati</taxon>
        <taxon>Bacillota</taxon>
        <taxon>Bacilli</taxon>
        <taxon>Bacillales</taxon>
        <taxon>Paenibacillaceae</taxon>
        <taxon>Paenibacillus</taxon>
    </lineage>
</organism>
<name>A0A410WRJ2_9BACL</name>
<evidence type="ECO:0000313" key="5">
    <source>
        <dbReference type="Proteomes" id="UP000288943"/>
    </source>
</evidence>
<dbReference type="InterPro" id="IPR007607">
    <property type="entry name" value="BacA/B"/>
</dbReference>
<evidence type="ECO:0000313" key="6">
    <source>
        <dbReference type="Proteomes" id="UP001527202"/>
    </source>
</evidence>
<gene>
    <name evidence="3" type="ORF">M5X16_24040</name>
    <name evidence="4" type="ORF">PC41400_04805</name>
</gene>
<reference evidence="3 6" key="2">
    <citation type="submission" date="2022-05" db="EMBL/GenBank/DDBJ databases">
        <title>Genome Sequencing of Bee-Associated Microbes.</title>
        <authorList>
            <person name="Dunlap C."/>
        </authorList>
    </citation>
    <scope>NUCLEOTIDE SEQUENCE [LARGE SCALE GENOMIC DNA]</scope>
    <source>
        <strain evidence="3 6">NRRL B-23120</strain>
    </source>
</reference>
<dbReference type="GeneID" id="95374131"/>
<feature type="compositionally biased region" description="Low complexity" evidence="2">
    <location>
        <begin position="124"/>
        <end position="133"/>
    </location>
</feature>
<evidence type="ECO:0000313" key="4">
    <source>
        <dbReference type="EMBL" id="QAV17038.1"/>
    </source>
</evidence>
<dbReference type="PANTHER" id="PTHR35024">
    <property type="entry name" value="HYPOTHETICAL CYTOSOLIC PROTEIN"/>
    <property type="match status" value="1"/>
</dbReference>
<dbReference type="Proteomes" id="UP001527202">
    <property type="component" value="Unassembled WGS sequence"/>
</dbReference>
<dbReference type="EMBL" id="JAMDMJ010000035">
    <property type="protein sequence ID" value="MCY9598832.1"/>
    <property type="molecule type" value="Genomic_DNA"/>
</dbReference>
<keyword evidence="6" id="KW-1185">Reference proteome</keyword>
<evidence type="ECO:0000256" key="1">
    <source>
        <dbReference type="ARBA" id="ARBA00044755"/>
    </source>
</evidence>
<evidence type="ECO:0000313" key="3">
    <source>
        <dbReference type="EMBL" id="MCY9598832.1"/>
    </source>
</evidence>
<reference evidence="4 5" key="1">
    <citation type="submission" date="2018-01" db="EMBL/GenBank/DDBJ databases">
        <title>The whole genome sequencing and assembly of Paenibacillus chitinolyticus KCCM 41400 strain.</title>
        <authorList>
            <person name="Kim J.-Y."/>
            <person name="Park M.-K."/>
            <person name="Lee Y.-J."/>
            <person name="Yi H."/>
            <person name="Bahn Y.-S."/>
            <person name="Kim J.F."/>
            <person name="Lee D.-W."/>
        </authorList>
    </citation>
    <scope>NUCLEOTIDE SEQUENCE [LARGE SCALE GENOMIC DNA]</scope>
    <source>
        <strain evidence="4 5">KCCM 41400</strain>
    </source>
</reference>
<dbReference type="Pfam" id="PF04519">
    <property type="entry name" value="Bactofilin"/>
    <property type="match status" value="1"/>
</dbReference>
<dbReference type="PANTHER" id="PTHR35024:SF4">
    <property type="entry name" value="POLYMER-FORMING CYTOSKELETAL PROTEIN"/>
    <property type="match status" value="1"/>
</dbReference>
<accession>A0A410WRJ2</accession>
<proteinExistence type="inferred from homology"/>
<dbReference type="KEGG" id="pchi:PC41400_04805"/>